<name>A0ABR0E7G1_ZASCE</name>
<proteinExistence type="inferred from homology"/>
<accession>A0ABR0E7G1</accession>
<evidence type="ECO:0000256" key="1">
    <source>
        <dbReference type="ARBA" id="ARBA00006484"/>
    </source>
</evidence>
<dbReference type="EMBL" id="JAXOVC010000009">
    <property type="protein sequence ID" value="KAK4497362.1"/>
    <property type="molecule type" value="Genomic_DNA"/>
</dbReference>
<dbReference type="InterPro" id="IPR051911">
    <property type="entry name" value="SDR_oxidoreductase"/>
</dbReference>
<dbReference type="PRINTS" id="PR00081">
    <property type="entry name" value="GDHRDH"/>
</dbReference>
<keyword evidence="4" id="KW-1185">Reference proteome</keyword>
<dbReference type="SUPFAM" id="SSF51735">
    <property type="entry name" value="NAD(P)-binding Rossmann-fold domains"/>
    <property type="match status" value="1"/>
</dbReference>
<dbReference type="Pfam" id="PF00106">
    <property type="entry name" value="adh_short"/>
    <property type="match status" value="2"/>
</dbReference>
<dbReference type="Gene3D" id="3.40.50.720">
    <property type="entry name" value="NAD(P)-binding Rossmann-like Domain"/>
    <property type="match status" value="2"/>
</dbReference>
<comment type="caution">
    <text evidence="3">The sequence shown here is derived from an EMBL/GenBank/DDBJ whole genome shotgun (WGS) entry which is preliminary data.</text>
</comment>
<evidence type="ECO:0000313" key="3">
    <source>
        <dbReference type="EMBL" id="KAK4497362.1"/>
    </source>
</evidence>
<reference evidence="3 4" key="1">
    <citation type="journal article" date="2023" name="G3 (Bethesda)">
        <title>A chromosome-level genome assembly of Zasmidium syzygii isolated from banana leaves.</title>
        <authorList>
            <person name="van Westerhoven A.C."/>
            <person name="Mehrabi R."/>
            <person name="Talebi R."/>
            <person name="Steentjes M.B.F."/>
            <person name="Corcolon B."/>
            <person name="Chong P.A."/>
            <person name="Kema G.H.J."/>
            <person name="Seidl M.F."/>
        </authorList>
    </citation>
    <scope>NUCLEOTIDE SEQUENCE [LARGE SCALE GENOMIC DNA]</scope>
    <source>
        <strain evidence="3 4">P124</strain>
    </source>
</reference>
<evidence type="ECO:0008006" key="5">
    <source>
        <dbReference type="Google" id="ProtNLM"/>
    </source>
</evidence>
<gene>
    <name evidence="3" type="ORF">PRZ48_011813</name>
</gene>
<dbReference type="PANTHER" id="PTHR43976:SF16">
    <property type="entry name" value="SHORT-CHAIN DEHYDROGENASE_REDUCTASE FAMILY PROTEIN"/>
    <property type="match status" value="1"/>
</dbReference>
<dbReference type="InterPro" id="IPR036291">
    <property type="entry name" value="NAD(P)-bd_dom_sf"/>
</dbReference>
<protein>
    <recommendedName>
        <fullName evidence="5">NAD(P)-binding protein</fullName>
    </recommendedName>
</protein>
<evidence type="ECO:0000256" key="2">
    <source>
        <dbReference type="ARBA" id="ARBA00023002"/>
    </source>
</evidence>
<dbReference type="PANTHER" id="PTHR43976">
    <property type="entry name" value="SHORT CHAIN DEHYDROGENASE"/>
    <property type="match status" value="1"/>
</dbReference>
<keyword evidence="2" id="KW-0560">Oxidoreductase</keyword>
<evidence type="ECO:0000313" key="4">
    <source>
        <dbReference type="Proteomes" id="UP001305779"/>
    </source>
</evidence>
<organism evidence="3 4">
    <name type="scientific">Zasmidium cellare</name>
    <name type="common">Wine cellar mold</name>
    <name type="synonym">Racodium cellare</name>
    <dbReference type="NCBI Taxonomy" id="395010"/>
    <lineage>
        <taxon>Eukaryota</taxon>
        <taxon>Fungi</taxon>
        <taxon>Dikarya</taxon>
        <taxon>Ascomycota</taxon>
        <taxon>Pezizomycotina</taxon>
        <taxon>Dothideomycetes</taxon>
        <taxon>Dothideomycetidae</taxon>
        <taxon>Mycosphaerellales</taxon>
        <taxon>Mycosphaerellaceae</taxon>
        <taxon>Zasmidium</taxon>
    </lineage>
</organism>
<dbReference type="Proteomes" id="UP001305779">
    <property type="component" value="Unassembled WGS sequence"/>
</dbReference>
<comment type="similarity">
    <text evidence="1">Belongs to the short-chain dehydrogenases/reductases (SDR) family.</text>
</comment>
<dbReference type="InterPro" id="IPR002347">
    <property type="entry name" value="SDR_fam"/>
</dbReference>
<sequence>MAPTQRTWLVTGASSGFGTEISLAALQKGDKVVGTARNVKKAEQNNPEFAKLGGVWLELDVTSSKCEEVVAKAVKEHNVDHGNHPRPIRNERFGAFAVLKGAIPHFRTHRRGTIVNISSTAAIAPHCYFSSYAATKFALEGASEFLAEELSAFNIRVLIVAPGAFRTSFFGALSYTPISEVYKGTVVEETVKAFETIDGTQPGDPVKAGKAIVDVVRGEGLGKGLEGNLRVQLGTDAVVKTREKAKRLREDWGRAEEVGNSCAYDS</sequence>